<dbReference type="EMBL" id="SOAU01000001">
    <property type="protein sequence ID" value="TDT18555.1"/>
    <property type="molecule type" value="Genomic_DNA"/>
</dbReference>
<gene>
    <name evidence="3" type="ORF">BDK89_4179</name>
</gene>
<dbReference type="Pfam" id="PF03061">
    <property type="entry name" value="4HBT"/>
    <property type="match status" value="1"/>
</dbReference>
<reference evidence="3 4" key="1">
    <citation type="submission" date="2019-03" db="EMBL/GenBank/DDBJ databases">
        <title>Sequencing the genomes of 1000 actinobacteria strains.</title>
        <authorList>
            <person name="Klenk H.-P."/>
        </authorList>
    </citation>
    <scope>NUCLEOTIDE SEQUENCE [LARGE SCALE GENOMIC DNA]</scope>
    <source>
        <strain evidence="3 4">DSM 18936</strain>
    </source>
</reference>
<dbReference type="InterPro" id="IPR052723">
    <property type="entry name" value="Acyl-CoA_thioesterase_PaaI"/>
</dbReference>
<dbReference type="AlphaFoldDB" id="A0A4R7I4U8"/>
<evidence type="ECO:0000259" key="2">
    <source>
        <dbReference type="Pfam" id="PF03061"/>
    </source>
</evidence>
<evidence type="ECO:0000313" key="4">
    <source>
        <dbReference type="Proteomes" id="UP000294558"/>
    </source>
</evidence>
<keyword evidence="1" id="KW-0378">Hydrolase</keyword>
<proteinExistence type="predicted"/>
<dbReference type="InterPro" id="IPR006683">
    <property type="entry name" value="Thioestr_dom"/>
</dbReference>
<keyword evidence="4" id="KW-1185">Reference proteome</keyword>
<dbReference type="Gene3D" id="3.10.129.10">
    <property type="entry name" value="Hotdog Thioesterase"/>
    <property type="match status" value="1"/>
</dbReference>
<dbReference type="RefSeq" id="WP_166657745.1">
    <property type="nucleotide sequence ID" value="NZ_SOAU01000001.1"/>
</dbReference>
<dbReference type="PANTHER" id="PTHR42856:SF1">
    <property type="entry name" value="ACYL-COENZYME A THIOESTERASE PAAI"/>
    <property type="match status" value="1"/>
</dbReference>
<dbReference type="SUPFAM" id="SSF54637">
    <property type="entry name" value="Thioesterase/thiol ester dehydrase-isomerase"/>
    <property type="match status" value="1"/>
</dbReference>
<name>A0A4R7I4U8_9ACTN</name>
<evidence type="ECO:0000313" key="3">
    <source>
        <dbReference type="EMBL" id="TDT18555.1"/>
    </source>
</evidence>
<dbReference type="Proteomes" id="UP000294558">
    <property type="component" value="Unassembled WGS sequence"/>
</dbReference>
<dbReference type="InterPro" id="IPR029069">
    <property type="entry name" value="HotDog_dom_sf"/>
</dbReference>
<dbReference type="CDD" id="cd03443">
    <property type="entry name" value="PaaI_thioesterase"/>
    <property type="match status" value="1"/>
</dbReference>
<dbReference type="GO" id="GO:0016289">
    <property type="term" value="F:acyl-CoA hydrolase activity"/>
    <property type="evidence" value="ECO:0007669"/>
    <property type="project" value="TreeGrafter"/>
</dbReference>
<protein>
    <submittedName>
        <fullName evidence="3">Acyl-CoA thioesterase</fullName>
    </submittedName>
</protein>
<dbReference type="NCBIfam" id="TIGR00369">
    <property type="entry name" value="unchar_dom_1"/>
    <property type="match status" value="1"/>
</dbReference>
<evidence type="ECO:0000256" key="1">
    <source>
        <dbReference type="ARBA" id="ARBA00022801"/>
    </source>
</evidence>
<accession>A0A4R7I4U8</accession>
<comment type="caution">
    <text evidence="3">The sequence shown here is derived from an EMBL/GenBank/DDBJ whole genome shotgun (WGS) entry which is preliminary data.</text>
</comment>
<organism evidence="3 4">
    <name type="scientific">Ilumatobacter fluminis</name>
    <dbReference type="NCBI Taxonomy" id="467091"/>
    <lineage>
        <taxon>Bacteria</taxon>
        <taxon>Bacillati</taxon>
        <taxon>Actinomycetota</taxon>
        <taxon>Acidimicrobiia</taxon>
        <taxon>Acidimicrobiales</taxon>
        <taxon>Ilumatobacteraceae</taxon>
        <taxon>Ilumatobacter</taxon>
    </lineage>
</organism>
<feature type="domain" description="Thioesterase" evidence="2">
    <location>
        <begin position="47"/>
        <end position="117"/>
    </location>
</feature>
<dbReference type="PANTHER" id="PTHR42856">
    <property type="entry name" value="ACYL-COENZYME A THIOESTERASE PAAI"/>
    <property type="match status" value="1"/>
</dbReference>
<sequence length="136" mass="14361">MGISEEAAALYANDPSAVTYGIELIAADTDGAQVRMEIQPGMCNGLGIVHGGMVFLLADSAMAFASNSGDMPAVATSAEIDWLAPARAGQTLVATATRRWGSKRSGLWDITIATRDETDDTTIAVFRGRTRQVPRT</sequence>
<dbReference type="InterPro" id="IPR003736">
    <property type="entry name" value="PAAI_dom"/>
</dbReference>